<gene>
    <name evidence="2" type="ORF">N7541_001790</name>
    <name evidence="1" type="ORF">N7541_009227</name>
</gene>
<evidence type="ECO:0000313" key="2">
    <source>
        <dbReference type="EMBL" id="KAJ5367849.1"/>
    </source>
</evidence>
<organism evidence="1 3">
    <name type="scientific">Penicillium brevicompactum</name>
    <dbReference type="NCBI Taxonomy" id="5074"/>
    <lineage>
        <taxon>Eukaryota</taxon>
        <taxon>Fungi</taxon>
        <taxon>Dikarya</taxon>
        <taxon>Ascomycota</taxon>
        <taxon>Pezizomycotina</taxon>
        <taxon>Eurotiomycetes</taxon>
        <taxon>Eurotiomycetidae</taxon>
        <taxon>Eurotiales</taxon>
        <taxon>Aspergillaceae</taxon>
        <taxon>Penicillium</taxon>
    </lineage>
</organism>
<comment type="caution">
    <text evidence="1">The sequence shown here is derived from an EMBL/GenBank/DDBJ whole genome shotgun (WGS) entry which is preliminary data.</text>
</comment>
<protein>
    <submittedName>
        <fullName evidence="1">Uncharacterized protein</fullName>
    </submittedName>
</protein>
<dbReference type="Proteomes" id="UP001148299">
    <property type="component" value="Unassembled WGS sequence"/>
</dbReference>
<sequence>MRANSENTALSPDLGRYCIMRPMLDCNHESHATIVPVVGIVAGELQPVAMKLVWFRVLDAVAWIAGAGRDCLRWVEGEVRLTGDRRL</sequence>
<dbReference type="EMBL" id="JAPZBR010000007">
    <property type="protein sequence ID" value="KAJ5346745.1"/>
    <property type="molecule type" value="Genomic_DNA"/>
</dbReference>
<reference evidence="1" key="2">
    <citation type="journal article" date="2023" name="IMA Fungus">
        <title>Comparative genomic study of the Penicillium genus elucidates a diverse pangenome and 15 lateral gene transfer events.</title>
        <authorList>
            <person name="Petersen C."/>
            <person name="Sorensen T."/>
            <person name="Nielsen M.R."/>
            <person name="Sondergaard T.E."/>
            <person name="Sorensen J.L."/>
            <person name="Fitzpatrick D.A."/>
            <person name="Frisvad J.C."/>
            <person name="Nielsen K.L."/>
        </authorList>
    </citation>
    <scope>NUCLEOTIDE SEQUENCE</scope>
    <source>
        <strain evidence="1">IBT 35675</strain>
    </source>
</reference>
<keyword evidence="3" id="KW-1185">Reference proteome</keyword>
<evidence type="ECO:0000313" key="3">
    <source>
        <dbReference type="Proteomes" id="UP001148299"/>
    </source>
</evidence>
<evidence type="ECO:0000313" key="1">
    <source>
        <dbReference type="EMBL" id="KAJ5346745.1"/>
    </source>
</evidence>
<accession>A0A9W9QW15</accession>
<reference evidence="1" key="1">
    <citation type="submission" date="2022-12" db="EMBL/GenBank/DDBJ databases">
        <authorList>
            <person name="Petersen C."/>
        </authorList>
    </citation>
    <scope>NUCLEOTIDE SEQUENCE</scope>
    <source>
        <strain evidence="1">IBT 35675</strain>
    </source>
</reference>
<dbReference type="AlphaFoldDB" id="A0A9W9QW15"/>
<dbReference type="EMBL" id="JAPZBR010000001">
    <property type="protein sequence ID" value="KAJ5367849.1"/>
    <property type="molecule type" value="Genomic_DNA"/>
</dbReference>
<proteinExistence type="predicted"/>
<name>A0A9W9QW15_PENBR</name>